<keyword evidence="2" id="KW-0812">Transmembrane</keyword>
<feature type="transmembrane region" description="Helical" evidence="2">
    <location>
        <begin position="22"/>
        <end position="40"/>
    </location>
</feature>
<dbReference type="AlphaFoldDB" id="M1XQH4"/>
<dbReference type="eggNOG" id="arCOG06117">
    <property type="taxonomic scope" value="Archaea"/>
</dbReference>
<dbReference type="STRING" id="268739.Nmlp_2242"/>
<proteinExistence type="predicted"/>
<feature type="region of interest" description="Disordered" evidence="1">
    <location>
        <begin position="126"/>
        <end position="148"/>
    </location>
</feature>
<keyword evidence="2" id="KW-0472">Membrane</keyword>
<name>M1XQH4_NATM8</name>
<keyword evidence="4" id="KW-1185">Reference proteome</keyword>
<gene>
    <name evidence="3" type="ordered locus">Nmlp_2242</name>
</gene>
<evidence type="ECO:0000313" key="4">
    <source>
        <dbReference type="Proteomes" id="UP000011867"/>
    </source>
</evidence>
<protein>
    <submittedName>
        <fullName evidence="3">Uncharacterized protein</fullName>
    </submittedName>
</protein>
<dbReference type="KEGG" id="nmo:Nmlp_2242"/>
<evidence type="ECO:0000256" key="2">
    <source>
        <dbReference type="SAM" id="Phobius"/>
    </source>
</evidence>
<sequence>MIDREPDRVACGPDRGQTTLDFAIAMSVFLTTVLFVLAYAPTMFDPFAGGSGTKLVVADRAATTLSTDVLAASTAEPGVLSASCLKAFFGGGDDDCSTGDDLGSNDIPAVTNRNYNVTIHDLDASVDTPATPLDEPDDIELTKSNSGSVPTDVAVATRTVSIEGDPYRLTVRVW</sequence>
<keyword evidence="2" id="KW-1133">Transmembrane helix</keyword>
<evidence type="ECO:0000313" key="3">
    <source>
        <dbReference type="EMBL" id="CCQ36414.1"/>
    </source>
</evidence>
<accession>M1XQH4</accession>
<reference evidence="3 4" key="1">
    <citation type="journal article" date="2013" name="Genome Announc.">
        <title>Genome of the haloarchaeon Natronomonas moolapensis, a neutrophilic member of a previously haloalkaliphilic genus.</title>
        <authorList>
            <person name="Dyall-Smith M.L."/>
            <person name="Pfeiffer F."/>
            <person name="Oberwinkler T."/>
            <person name="Klee K."/>
            <person name="Rampp M."/>
            <person name="Palm P."/>
            <person name="Gross K."/>
            <person name="Schuster S.C."/>
            <person name="Oesterhelt D."/>
        </authorList>
    </citation>
    <scope>NUCLEOTIDE SEQUENCE [LARGE SCALE GENOMIC DNA]</scope>
    <source>
        <strain evidence="4">DSM 18674 / JCM 14361 / 8.8.11</strain>
    </source>
</reference>
<dbReference type="EMBL" id="HF582854">
    <property type="protein sequence ID" value="CCQ36414.1"/>
    <property type="molecule type" value="Genomic_DNA"/>
</dbReference>
<dbReference type="RefSeq" id="WP_015409214.1">
    <property type="nucleotide sequence ID" value="NC_020388.1"/>
</dbReference>
<dbReference type="Proteomes" id="UP000011867">
    <property type="component" value="Chromosome"/>
</dbReference>
<dbReference type="GeneID" id="14651178"/>
<dbReference type="InterPro" id="IPR056613">
    <property type="entry name" value="DUF7287"/>
</dbReference>
<organism evidence="3 4">
    <name type="scientific">Natronomonas moolapensis (strain DSM 18674 / CECT 7526 / JCM 14361 / 8.8.11)</name>
    <dbReference type="NCBI Taxonomy" id="268739"/>
    <lineage>
        <taxon>Archaea</taxon>
        <taxon>Methanobacteriati</taxon>
        <taxon>Methanobacteriota</taxon>
        <taxon>Stenosarchaea group</taxon>
        <taxon>Halobacteria</taxon>
        <taxon>Halobacteriales</taxon>
        <taxon>Natronomonadaceae</taxon>
        <taxon>Natronomonas</taxon>
    </lineage>
</organism>
<dbReference type="HOGENOM" id="CLU_127456_0_0_2"/>
<dbReference type="Pfam" id="PF23958">
    <property type="entry name" value="DUF7287"/>
    <property type="match status" value="1"/>
</dbReference>
<dbReference type="OrthoDB" id="125215at2157"/>
<evidence type="ECO:0000256" key="1">
    <source>
        <dbReference type="SAM" id="MobiDB-lite"/>
    </source>
</evidence>